<reference evidence="10" key="1">
    <citation type="journal article" date="2019" name="Int. J. Syst. Evol. Microbiol.">
        <title>The Global Catalogue of Microorganisms (GCM) 10K type strain sequencing project: providing services to taxonomists for standard genome sequencing and annotation.</title>
        <authorList>
            <consortium name="The Broad Institute Genomics Platform"/>
            <consortium name="The Broad Institute Genome Sequencing Center for Infectious Disease"/>
            <person name="Wu L."/>
            <person name="Ma J."/>
        </authorList>
    </citation>
    <scope>NUCLEOTIDE SEQUENCE [LARGE SCALE GENOMIC DNA]</scope>
    <source>
        <strain evidence="10">JCM 17110</strain>
    </source>
</reference>
<evidence type="ECO:0000256" key="4">
    <source>
        <dbReference type="ARBA" id="ARBA00022695"/>
    </source>
</evidence>
<dbReference type="Pfam" id="PF13177">
    <property type="entry name" value="DNA_pol3_delta2"/>
    <property type="match status" value="1"/>
</dbReference>
<evidence type="ECO:0000256" key="5">
    <source>
        <dbReference type="ARBA" id="ARBA00022705"/>
    </source>
</evidence>
<comment type="caution">
    <text evidence="9">The sequence shown here is derived from an EMBL/GenBank/DDBJ whole genome shotgun (WGS) entry which is preliminary data.</text>
</comment>
<dbReference type="Proteomes" id="UP001500795">
    <property type="component" value="Unassembled WGS sequence"/>
</dbReference>
<keyword evidence="3" id="KW-0808">Transferase</keyword>
<gene>
    <name evidence="9" type="primary">holB</name>
    <name evidence="9" type="ORF">GCM10022394_06010</name>
</gene>
<dbReference type="NCBIfam" id="TIGR00678">
    <property type="entry name" value="holB"/>
    <property type="match status" value="1"/>
</dbReference>
<keyword evidence="4" id="KW-0548">Nucleotidyltransferase</keyword>
<proteinExistence type="predicted"/>
<protein>
    <recommendedName>
        <fullName evidence="2">DNA polymerase III subunit delta'</fullName>
        <ecNumber evidence="1">2.7.7.7</ecNumber>
    </recommendedName>
</protein>
<keyword evidence="5" id="KW-0235">DNA replication</keyword>
<evidence type="ECO:0000313" key="10">
    <source>
        <dbReference type="Proteomes" id="UP001500795"/>
    </source>
</evidence>
<dbReference type="InterPro" id="IPR004622">
    <property type="entry name" value="DNA_pol_HolB"/>
</dbReference>
<evidence type="ECO:0000256" key="6">
    <source>
        <dbReference type="ARBA" id="ARBA00022932"/>
    </source>
</evidence>
<keyword evidence="6" id="KW-0239">DNA-directed DNA polymerase</keyword>
<evidence type="ECO:0000256" key="1">
    <source>
        <dbReference type="ARBA" id="ARBA00012417"/>
    </source>
</evidence>
<accession>A0ABP6V5Y1</accession>
<dbReference type="InterPro" id="IPR015199">
    <property type="entry name" value="DNA_pol_III_delta_C"/>
</dbReference>
<dbReference type="Gene3D" id="3.40.50.300">
    <property type="entry name" value="P-loop containing nucleotide triphosphate hydrolases"/>
    <property type="match status" value="1"/>
</dbReference>
<sequence length="321" mass="35399">MYPWLVPPYHRLQQQLQRGQLAHGLLLSGIQGMGKRVLADHLAKTILCQHAINAPCKQCHACQLHRAGNHPDYHLLSGQGANIGVDTIRSLSRVLAESARLGGAKVALLDHADKMTEAAANALLKTLEEPAGQACLILITHQPERLLPTIRSRCQQWALGLPAADQVLTWLAEQGLEANTAILNINQGSPLQCRDYLNSEADNQRLSLLQDFVALPAQPQRLPQLQSAILAQPVTWLWLHFLLQDALQLAQGLSHWLKMEDCRALSRQLSARGGHQLLAAITGLRRLEQGVNLPGGRPLNRSLQLGQWLNQWITRGEKLAG</sequence>
<dbReference type="PANTHER" id="PTHR11669:SF8">
    <property type="entry name" value="DNA POLYMERASE III SUBUNIT DELTA"/>
    <property type="match status" value="1"/>
</dbReference>
<dbReference type="RefSeq" id="WP_344954590.1">
    <property type="nucleotide sequence ID" value="NZ_BAABCX010000001.1"/>
</dbReference>
<evidence type="ECO:0000256" key="7">
    <source>
        <dbReference type="ARBA" id="ARBA00049244"/>
    </source>
</evidence>
<evidence type="ECO:0000256" key="3">
    <source>
        <dbReference type="ARBA" id="ARBA00022679"/>
    </source>
</evidence>
<feature type="domain" description="DNA polymerase III delta subunit C-terminal" evidence="8">
    <location>
        <begin position="200"/>
        <end position="312"/>
    </location>
</feature>
<dbReference type="PANTHER" id="PTHR11669">
    <property type="entry name" value="REPLICATION FACTOR C / DNA POLYMERASE III GAMMA-TAU SUBUNIT"/>
    <property type="match status" value="1"/>
</dbReference>
<evidence type="ECO:0000313" key="9">
    <source>
        <dbReference type="EMBL" id="GAA3529583.1"/>
    </source>
</evidence>
<evidence type="ECO:0000256" key="2">
    <source>
        <dbReference type="ARBA" id="ARBA00014363"/>
    </source>
</evidence>
<organism evidence="9 10">
    <name type="scientific">Zobellella aerophila</name>
    <dbReference type="NCBI Taxonomy" id="870480"/>
    <lineage>
        <taxon>Bacteria</taxon>
        <taxon>Pseudomonadati</taxon>
        <taxon>Pseudomonadota</taxon>
        <taxon>Gammaproteobacteria</taxon>
        <taxon>Aeromonadales</taxon>
        <taxon>Aeromonadaceae</taxon>
        <taxon>Zobellella</taxon>
    </lineage>
</organism>
<dbReference type="Pfam" id="PF09115">
    <property type="entry name" value="DNApol3-delta_C"/>
    <property type="match status" value="1"/>
</dbReference>
<dbReference type="InterPro" id="IPR050238">
    <property type="entry name" value="DNA_Rep/Repair_Clamp_Loader"/>
</dbReference>
<name>A0ABP6V5Y1_9GAMM</name>
<dbReference type="SUPFAM" id="SSF52540">
    <property type="entry name" value="P-loop containing nucleoside triphosphate hydrolases"/>
    <property type="match status" value="1"/>
</dbReference>
<dbReference type="EC" id="2.7.7.7" evidence="1"/>
<dbReference type="InterPro" id="IPR027417">
    <property type="entry name" value="P-loop_NTPase"/>
</dbReference>
<keyword evidence="10" id="KW-1185">Reference proteome</keyword>
<comment type="catalytic activity">
    <reaction evidence="7">
        <text>DNA(n) + a 2'-deoxyribonucleoside 5'-triphosphate = DNA(n+1) + diphosphate</text>
        <dbReference type="Rhea" id="RHEA:22508"/>
        <dbReference type="Rhea" id="RHEA-COMP:17339"/>
        <dbReference type="Rhea" id="RHEA-COMP:17340"/>
        <dbReference type="ChEBI" id="CHEBI:33019"/>
        <dbReference type="ChEBI" id="CHEBI:61560"/>
        <dbReference type="ChEBI" id="CHEBI:173112"/>
        <dbReference type="EC" id="2.7.7.7"/>
    </reaction>
</comment>
<dbReference type="EMBL" id="BAABCX010000001">
    <property type="protein sequence ID" value="GAA3529583.1"/>
    <property type="molecule type" value="Genomic_DNA"/>
</dbReference>
<evidence type="ECO:0000259" key="8">
    <source>
        <dbReference type="Pfam" id="PF09115"/>
    </source>
</evidence>